<evidence type="ECO:0000313" key="1">
    <source>
        <dbReference type="EMBL" id="CAG8490702.1"/>
    </source>
</evidence>
<proteinExistence type="predicted"/>
<evidence type="ECO:0000313" key="2">
    <source>
        <dbReference type="Proteomes" id="UP000789525"/>
    </source>
</evidence>
<protein>
    <submittedName>
        <fullName evidence="1">13219_t:CDS:1</fullName>
    </submittedName>
</protein>
<comment type="caution">
    <text evidence="1">The sequence shown here is derived from an EMBL/GenBank/DDBJ whole genome shotgun (WGS) entry which is preliminary data.</text>
</comment>
<name>A0ACA9KSG0_9GLOM</name>
<gene>
    <name evidence="1" type="ORF">ACOLOM_LOCUS2367</name>
</gene>
<feature type="non-terminal residue" evidence="1">
    <location>
        <position position="1"/>
    </location>
</feature>
<reference evidence="1" key="1">
    <citation type="submission" date="2021-06" db="EMBL/GenBank/DDBJ databases">
        <authorList>
            <person name="Kallberg Y."/>
            <person name="Tangrot J."/>
            <person name="Rosling A."/>
        </authorList>
    </citation>
    <scope>NUCLEOTIDE SEQUENCE</scope>
    <source>
        <strain evidence="1">CL356</strain>
    </source>
</reference>
<keyword evidence="2" id="KW-1185">Reference proteome</keyword>
<dbReference type="EMBL" id="CAJVPT010003034">
    <property type="protein sequence ID" value="CAG8490702.1"/>
    <property type="molecule type" value="Genomic_DNA"/>
</dbReference>
<sequence>KRGYVETIDDRLNKVFSGGWSKNAALCTFLPRRIEQVLTKYFEGADAPQSKNLNNKTERVVNGPEMGVYDAVNMSKNLEKIDVVALSESMNSLTVKNNTRYFTINDDADKNATPENTGDAMTEIKEMAEFLTSEPPLPEVYKGSRELPEEDLINHLVDKYRRHGFASKAPLIHIPTFLKQLRDKHNPPSIFLLNSLMAVSSFYTDDERVLKSGNPETAGEIFFERAIALNRDCSKWNISELEKAMRVRVFWSVMNAEIISCASFGKPLPVYDYNTPYPYPIEEDENPQEIVNYMHYSKLIHIYGNTLHSKPYFSHPASFRNTLPAVEAALRKWSLDLPQNLQFNLSAAGDPDPSTPFYTAFINQIYFAIIISLHRPYINSDQYPNIDSRKKCREAAINITKLSAYMNIKDRSYVYAKMSRLFRKICEEL</sequence>
<dbReference type="Proteomes" id="UP000789525">
    <property type="component" value="Unassembled WGS sequence"/>
</dbReference>
<accession>A0ACA9KSG0</accession>
<organism evidence="1 2">
    <name type="scientific">Acaulospora colombiana</name>
    <dbReference type="NCBI Taxonomy" id="27376"/>
    <lineage>
        <taxon>Eukaryota</taxon>
        <taxon>Fungi</taxon>
        <taxon>Fungi incertae sedis</taxon>
        <taxon>Mucoromycota</taxon>
        <taxon>Glomeromycotina</taxon>
        <taxon>Glomeromycetes</taxon>
        <taxon>Diversisporales</taxon>
        <taxon>Acaulosporaceae</taxon>
        <taxon>Acaulospora</taxon>
    </lineage>
</organism>